<name>A0A1L7I2T4_9FLAO</name>
<keyword evidence="2" id="KW-1185">Reference proteome</keyword>
<dbReference type="AlphaFoldDB" id="A0A1L7I2T4"/>
<dbReference type="KEGG" id="gfl:GRFL_1167"/>
<dbReference type="Proteomes" id="UP000186230">
    <property type="component" value="Chromosome"/>
</dbReference>
<evidence type="ECO:0000313" key="2">
    <source>
        <dbReference type="Proteomes" id="UP000186230"/>
    </source>
</evidence>
<evidence type="ECO:0000313" key="1">
    <source>
        <dbReference type="EMBL" id="APU67891.1"/>
    </source>
</evidence>
<gene>
    <name evidence="1" type="ORF">GRFL_1167</name>
</gene>
<protein>
    <submittedName>
        <fullName evidence="1">Uncharacterized protein</fullName>
    </submittedName>
</protein>
<dbReference type="EMBL" id="CP016359">
    <property type="protein sequence ID" value="APU67891.1"/>
    <property type="molecule type" value="Genomic_DNA"/>
</dbReference>
<proteinExistence type="predicted"/>
<accession>A0A1L7I2T4</accession>
<reference evidence="1 2" key="1">
    <citation type="submission" date="2016-07" db="EMBL/GenBank/DDBJ databases">
        <title>Multi-omics approach to identify versatile polysaccharide utilization systems of a marine flavobacterium Gramella flava.</title>
        <authorList>
            <person name="Tang K."/>
        </authorList>
    </citation>
    <scope>NUCLEOTIDE SEQUENCE [LARGE SCALE GENOMIC DNA]</scope>
    <source>
        <strain evidence="1 2">JLT2011</strain>
    </source>
</reference>
<organism evidence="1 2">
    <name type="scientific">Christiangramia flava JLT2011</name>
    <dbReference type="NCBI Taxonomy" id="1229726"/>
    <lineage>
        <taxon>Bacteria</taxon>
        <taxon>Pseudomonadati</taxon>
        <taxon>Bacteroidota</taxon>
        <taxon>Flavobacteriia</taxon>
        <taxon>Flavobacteriales</taxon>
        <taxon>Flavobacteriaceae</taxon>
        <taxon>Christiangramia</taxon>
    </lineage>
</organism>
<sequence length="76" mass="9148">MGNSGKRKLIKKYVSDFIFSEKTRFILDGSNYHLSLAHPESRFIKFKFEKGAQKQPKKQIFQCMYKMMRKFQYSLN</sequence>